<comment type="caution">
    <text evidence="1">The sequence shown here is derived from an EMBL/GenBank/DDBJ whole genome shotgun (WGS) entry which is preliminary data.</text>
</comment>
<accession>A0ACC2XST0</accession>
<dbReference type="EMBL" id="JASBWV010000003">
    <property type="protein sequence ID" value="KAJ9127027.1"/>
    <property type="molecule type" value="Genomic_DNA"/>
</dbReference>
<keyword evidence="2" id="KW-1185">Reference proteome</keyword>
<gene>
    <name evidence="1" type="ORF">QFC24_001258</name>
</gene>
<dbReference type="Proteomes" id="UP001234202">
    <property type="component" value="Unassembled WGS sequence"/>
</dbReference>
<evidence type="ECO:0000313" key="1">
    <source>
        <dbReference type="EMBL" id="KAJ9127027.1"/>
    </source>
</evidence>
<reference evidence="1" key="1">
    <citation type="submission" date="2023-04" db="EMBL/GenBank/DDBJ databases">
        <title>Draft Genome sequencing of Naganishia species isolated from polar environments using Oxford Nanopore Technology.</title>
        <authorList>
            <person name="Leo P."/>
            <person name="Venkateswaran K."/>
        </authorList>
    </citation>
    <scope>NUCLEOTIDE SEQUENCE</scope>
    <source>
        <strain evidence="1">DBVPG 5303</strain>
    </source>
</reference>
<name>A0ACC2XST0_9TREE</name>
<sequence length="682" mass="73917">MSVTIRLRYAQNERTTLQIEPDTTYKQLKNMIFLATKIPVEFQELKYGYPPKPLPASVTNNPEAKLSSIPIEKGEQILVIENRSSAFRSVSARPANTPQADSTPQALPAQTLSQPKADTAAEDHQGVTATVPPPVSAFFETAPTPRSEVSTATHTPTPAPSVPRTIIPSPITYNYPGTGPASATSTTSVSAPYHPTNLTVPSTLKGALVGSSPLAEKNNSSSSNGQTARENAGHSEQERLGDQNVLTSFSESESVKPVYVEWNDGMGSVLVHRVVPDDNSCLFSAIGLVFKGHYDASITKELRQVVVDEIRKDPVNFSDAMLGRSREEYMQTIQKPSSWGGAIELAIFAKHFKTEISSYDVLTGRADRFGEGQYDNRCILIYSGIHYDAATSTPTLDAPIDFQTSIFPVSDKNLTKAAEQLVKKLKDKHYYTDTQNFDLRCQSVLAKHIAAIEPLDPLYETTIDSSGKSKRVRVSHGMWLRIIAYDAKRVLPHQIAKGPGRSIEERLEDPAESAGDVVDAILNYTLVVRPAKQAEIPDWLVKKMLANNGISAAVGFIPLVGDVLLGVWKANSRNAHLLEEYLSIRGAEYLASVGFPVDSASAGHQLGVTQDPEVRSEYKPGAGMVSGEVILPHSAQQQHSTGRGWFGFGAKGERPAGTAIPQNAGGPNHNNYGTTSNTVSNV</sequence>
<evidence type="ECO:0000313" key="2">
    <source>
        <dbReference type="Proteomes" id="UP001234202"/>
    </source>
</evidence>
<proteinExistence type="predicted"/>
<protein>
    <submittedName>
        <fullName evidence="1">Uncharacterized protein</fullName>
    </submittedName>
</protein>
<organism evidence="1 2">
    <name type="scientific">Naganishia onofrii</name>
    <dbReference type="NCBI Taxonomy" id="1851511"/>
    <lineage>
        <taxon>Eukaryota</taxon>
        <taxon>Fungi</taxon>
        <taxon>Dikarya</taxon>
        <taxon>Basidiomycota</taxon>
        <taxon>Agaricomycotina</taxon>
        <taxon>Tremellomycetes</taxon>
        <taxon>Filobasidiales</taxon>
        <taxon>Filobasidiaceae</taxon>
        <taxon>Naganishia</taxon>
    </lineage>
</organism>